<dbReference type="HAMAP" id="MF_01937">
    <property type="entry name" value="MenA_1"/>
    <property type="match status" value="1"/>
</dbReference>
<feature type="transmembrane region" description="Helical" evidence="8">
    <location>
        <begin position="248"/>
        <end position="267"/>
    </location>
</feature>
<evidence type="ECO:0000256" key="5">
    <source>
        <dbReference type="ARBA" id="ARBA00022692"/>
    </source>
</evidence>
<feature type="transmembrane region" description="Helical" evidence="8">
    <location>
        <begin position="38"/>
        <end position="58"/>
    </location>
</feature>
<dbReference type="RefSeq" id="WP_104812003.1">
    <property type="nucleotide sequence ID" value="NZ_MQUB01000001.1"/>
</dbReference>
<keyword evidence="11" id="KW-1185">Reference proteome</keyword>
<dbReference type="CDD" id="cd13962">
    <property type="entry name" value="PT_UbiA_UBIAD1"/>
    <property type="match status" value="1"/>
</dbReference>
<feature type="transmembrane region" description="Helical" evidence="8">
    <location>
        <begin position="12"/>
        <end position="32"/>
    </location>
</feature>
<dbReference type="GO" id="GO:0009234">
    <property type="term" value="P:menaquinone biosynthetic process"/>
    <property type="evidence" value="ECO:0007669"/>
    <property type="project" value="UniProtKB-UniRule"/>
</dbReference>
<protein>
    <recommendedName>
        <fullName evidence="8 9">1,4-dihydroxy-2-naphthoate octaprenyltransferase</fullName>
        <shortName evidence="8">DHNA-octaprenyltransferase</shortName>
        <ecNumber evidence="8 9">2.5.1.74</ecNumber>
    </recommendedName>
</protein>
<organism evidence="10 11">
    <name type="scientific">Aureitalea marina</name>
    <dbReference type="NCBI Taxonomy" id="930804"/>
    <lineage>
        <taxon>Bacteria</taxon>
        <taxon>Pseudomonadati</taxon>
        <taxon>Bacteroidota</taxon>
        <taxon>Flavobacteriia</taxon>
        <taxon>Flavobacteriales</taxon>
        <taxon>Flavobacteriaceae</taxon>
        <taxon>Aureitalea</taxon>
    </lineage>
</organism>
<dbReference type="PANTHER" id="PTHR13929:SF0">
    <property type="entry name" value="UBIA PRENYLTRANSFERASE DOMAIN-CONTAINING PROTEIN 1"/>
    <property type="match status" value="1"/>
</dbReference>
<dbReference type="UniPathway" id="UPA00079">
    <property type="reaction ID" value="UER00168"/>
</dbReference>
<dbReference type="GO" id="GO:0042371">
    <property type="term" value="P:vitamin K biosynthetic process"/>
    <property type="evidence" value="ECO:0007669"/>
    <property type="project" value="TreeGrafter"/>
</dbReference>
<feature type="transmembrane region" description="Helical" evidence="8">
    <location>
        <begin position="153"/>
        <end position="171"/>
    </location>
</feature>
<keyword evidence="2 8" id="KW-0474">Menaquinone biosynthesis</keyword>
<dbReference type="GO" id="GO:0005886">
    <property type="term" value="C:plasma membrane"/>
    <property type="evidence" value="ECO:0007669"/>
    <property type="project" value="UniProtKB-SubCell"/>
</dbReference>
<accession>A0A2S7KN71</accession>
<dbReference type="Gene3D" id="1.20.120.1780">
    <property type="entry name" value="UbiA prenyltransferase"/>
    <property type="match status" value="1"/>
</dbReference>
<reference evidence="10 11" key="1">
    <citation type="submission" date="2016-11" db="EMBL/GenBank/DDBJ databases">
        <title>Trade-off between light-utilization and light-protection in marine flavobacteria.</title>
        <authorList>
            <person name="Kumagai Y."/>
        </authorList>
    </citation>
    <scope>NUCLEOTIDE SEQUENCE [LARGE SCALE GENOMIC DNA]</scope>
    <source>
        <strain evidence="10 11">NBRC 107741</strain>
    </source>
</reference>
<dbReference type="AlphaFoldDB" id="A0A2S7KN71"/>
<dbReference type="InterPro" id="IPR026046">
    <property type="entry name" value="UBIAD1"/>
</dbReference>
<name>A0A2S7KN71_9FLAO</name>
<dbReference type="Proteomes" id="UP000239800">
    <property type="component" value="Unassembled WGS sequence"/>
</dbReference>
<evidence type="ECO:0000256" key="7">
    <source>
        <dbReference type="ARBA" id="ARBA00023136"/>
    </source>
</evidence>
<comment type="catalytic activity">
    <reaction evidence="8">
        <text>an all-trans-polyprenyl diphosphate + 1,4-dihydroxy-2-naphthoate + H(+) = a 2-demethylmenaquinol + CO2 + diphosphate</text>
        <dbReference type="Rhea" id="RHEA:26478"/>
        <dbReference type="Rhea" id="RHEA-COMP:9563"/>
        <dbReference type="Rhea" id="RHEA-COMP:9564"/>
        <dbReference type="ChEBI" id="CHEBI:11173"/>
        <dbReference type="ChEBI" id="CHEBI:15378"/>
        <dbReference type="ChEBI" id="CHEBI:16526"/>
        <dbReference type="ChEBI" id="CHEBI:33019"/>
        <dbReference type="ChEBI" id="CHEBI:55437"/>
        <dbReference type="ChEBI" id="CHEBI:58914"/>
        <dbReference type="EC" id="2.5.1.74"/>
    </reaction>
</comment>
<dbReference type="InterPro" id="IPR000537">
    <property type="entry name" value="UbiA_prenyltransferase"/>
</dbReference>
<comment type="caution">
    <text evidence="10">The sequence shown here is derived from an EMBL/GenBank/DDBJ whole genome shotgun (WGS) entry which is preliminary data.</text>
</comment>
<comment type="similarity">
    <text evidence="8">Belongs to the MenA family. Type 1 subfamily.</text>
</comment>
<dbReference type="InterPro" id="IPR004657">
    <property type="entry name" value="MenA"/>
</dbReference>
<comment type="subcellular location">
    <subcellularLocation>
        <location evidence="8">Cell membrane</location>
        <topology evidence="8">Multi-pass membrane protein</topology>
    </subcellularLocation>
    <subcellularLocation>
        <location evidence="1">Membrane</location>
        <topology evidence="1">Multi-pass membrane protein</topology>
    </subcellularLocation>
</comment>
<dbReference type="NCBIfam" id="TIGR00751">
    <property type="entry name" value="menA"/>
    <property type="match status" value="1"/>
</dbReference>
<comment type="pathway">
    <text evidence="8">Quinol/quinone metabolism; menaquinone biosynthesis; menaquinol from 1,4-dihydroxy-2-naphthoate: step 1/2.</text>
</comment>
<comment type="function">
    <text evidence="8">Conversion of 1,4-dihydroxy-2-naphthoate (DHNA) to demethylmenaquinone (DMK).</text>
</comment>
<gene>
    <name evidence="8" type="primary">menA</name>
    <name evidence="10" type="ORF">BST85_03555</name>
</gene>
<dbReference type="PANTHER" id="PTHR13929">
    <property type="entry name" value="1,4-DIHYDROXY-2-NAPHTHOATE OCTAPRENYLTRANSFERASE"/>
    <property type="match status" value="1"/>
</dbReference>
<dbReference type="EMBL" id="MQUB01000001">
    <property type="protein sequence ID" value="PQB04077.1"/>
    <property type="molecule type" value="Genomic_DNA"/>
</dbReference>
<feature type="transmembrane region" description="Helical" evidence="8">
    <location>
        <begin position="223"/>
        <end position="242"/>
    </location>
</feature>
<keyword evidence="6 8" id="KW-1133">Transmembrane helix</keyword>
<evidence type="ECO:0000256" key="4">
    <source>
        <dbReference type="ARBA" id="ARBA00022679"/>
    </source>
</evidence>
<dbReference type="PIRSF" id="PIRSF005355">
    <property type="entry name" value="UBIAD1"/>
    <property type="match status" value="1"/>
</dbReference>
<feature type="transmembrane region" description="Helical" evidence="8">
    <location>
        <begin position="94"/>
        <end position="114"/>
    </location>
</feature>
<dbReference type="Pfam" id="PF01040">
    <property type="entry name" value="UbiA"/>
    <property type="match status" value="1"/>
</dbReference>
<evidence type="ECO:0000256" key="8">
    <source>
        <dbReference type="HAMAP-Rule" id="MF_01937"/>
    </source>
</evidence>
<evidence type="ECO:0000256" key="1">
    <source>
        <dbReference type="ARBA" id="ARBA00004141"/>
    </source>
</evidence>
<sequence>MSKTKAWIEAARLRTLPLSLSGIIAAAAVAITEDVFSGVIFTLSLLTTLSFQILSNFANDYGDGVKGTDNDERLGPKRALQSGILTAHELKQGMLFNSVVSMLLSAILILIAFWERDWMYMAIYAGLGVFAVTAAITYTVGKGAYGYIGLGDLFVFLFFGIIGVVAAYFLYTDQLNYEIVWLSLSVGCLSTAVLNLNNMRDRDNDANVGKITLAVRLGEKGALLYHSLLVVTAIVFALRFMLSKDNTIWLIPALALIPLIIHLIRVVRIKEPAGFDPELKKVALSTFALSILIFICSLIV</sequence>
<keyword evidence="4 8" id="KW-0808">Transferase</keyword>
<feature type="transmembrane region" description="Helical" evidence="8">
    <location>
        <begin position="177"/>
        <end position="196"/>
    </location>
</feature>
<dbReference type="EC" id="2.5.1.74" evidence="8 9"/>
<dbReference type="GO" id="GO:0046428">
    <property type="term" value="F:1,4-dihydroxy-2-naphthoate polyprenyltransferase activity"/>
    <property type="evidence" value="ECO:0007669"/>
    <property type="project" value="UniProtKB-UniRule"/>
</dbReference>
<dbReference type="OrthoDB" id="9767568at2"/>
<keyword evidence="3 8" id="KW-1003">Cell membrane</keyword>
<keyword evidence="5 8" id="KW-0812">Transmembrane</keyword>
<evidence type="ECO:0000256" key="6">
    <source>
        <dbReference type="ARBA" id="ARBA00022989"/>
    </source>
</evidence>
<feature type="transmembrane region" description="Helical" evidence="8">
    <location>
        <begin position="279"/>
        <end position="299"/>
    </location>
</feature>
<evidence type="ECO:0000256" key="9">
    <source>
        <dbReference type="NCBIfam" id="TIGR00751"/>
    </source>
</evidence>
<evidence type="ECO:0000313" key="10">
    <source>
        <dbReference type="EMBL" id="PQB04077.1"/>
    </source>
</evidence>
<feature type="transmembrane region" description="Helical" evidence="8">
    <location>
        <begin position="120"/>
        <end position="141"/>
    </location>
</feature>
<proteinExistence type="inferred from homology"/>
<evidence type="ECO:0000256" key="3">
    <source>
        <dbReference type="ARBA" id="ARBA00022475"/>
    </source>
</evidence>
<evidence type="ECO:0000313" key="11">
    <source>
        <dbReference type="Proteomes" id="UP000239800"/>
    </source>
</evidence>
<evidence type="ECO:0000256" key="2">
    <source>
        <dbReference type="ARBA" id="ARBA00022428"/>
    </source>
</evidence>
<keyword evidence="7 8" id="KW-0472">Membrane</keyword>